<keyword evidence="2" id="KW-0808">Transferase</keyword>
<dbReference type="Gene3D" id="3.40.630.30">
    <property type="match status" value="1"/>
</dbReference>
<dbReference type="InterPro" id="IPR016181">
    <property type="entry name" value="Acyl_CoA_acyltransferase"/>
</dbReference>
<evidence type="ECO:0000259" key="1">
    <source>
        <dbReference type="PROSITE" id="PS51186"/>
    </source>
</evidence>
<dbReference type="PATRIC" id="fig|1268237.3.peg.3241"/>
<reference evidence="2 3" key="1">
    <citation type="journal article" date="2013" name="Genome Announc.">
        <title>Draft Genome Sequence of the Aeromonas diversa Type Strain.</title>
        <authorList>
            <person name="Farfan M."/>
            <person name="Spataro N."/>
            <person name="Sanglas A."/>
            <person name="Albarral V."/>
            <person name="Loren J.G."/>
            <person name="Bosch E."/>
            <person name="Fuste M.C."/>
        </authorList>
    </citation>
    <scope>NUCLEOTIDE SEQUENCE [LARGE SCALE GENOMIC DNA]</scope>
    <source>
        <strain evidence="2 3">2478-85</strain>
    </source>
</reference>
<dbReference type="PROSITE" id="PS51186">
    <property type="entry name" value="GNAT"/>
    <property type="match status" value="1"/>
</dbReference>
<dbReference type="eggNOG" id="COG1246">
    <property type="taxonomic scope" value="Bacteria"/>
</dbReference>
<dbReference type="EMBL" id="APVG01000055">
    <property type="protein sequence ID" value="ENY70777.1"/>
    <property type="molecule type" value="Genomic_DNA"/>
</dbReference>
<protein>
    <submittedName>
        <fullName evidence="2">Acetyltransferase</fullName>
    </submittedName>
</protein>
<dbReference type="OrthoDB" id="9789053at2"/>
<gene>
    <name evidence="2" type="ORF">G114_16520</name>
</gene>
<evidence type="ECO:0000313" key="2">
    <source>
        <dbReference type="EMBL" id="ENY70777.1"/>
    </source>
</evidence>
<dbReference type="Pfam" id="PF00583">
    <property type="entry name" value="Acetyltransf_1"/>
    <property type="match status" value="1"/>
</dbReference>
<dbReference type="SUPFAM" id="SSF55729">
    <property type="entry name" value="Acyl-CoA N-acyltransferases (Nat)"/>
    <property type="match status" value="1"/>
</dbReference>
<dbReference type="CDD" id="cd04301">
    <property type="entry name" value="NAT_SF"/>
    <property type="match status" value="1"/>
</dbReference>
<dbReference type="GO" id="GO:0016747">
    <property type="term" value="F:acyltransferase activity, transferring groups other than amino-acyl groups"/>
    <property type="evidence" value="ECO:0007669"/>
    <property type="project" value="InterPro"/>
</dbReference>
<dbReference type="RefSeq" id="WP_005359065.1">
    <property type="nucleotide sequence ID" value="NZ_APVG01000055.1"/>
</dbReference>
<sequence length="153" mass="17975">MRHPRVINIKERPELRQRLSRWFQEKWGIPADLYLQSIDEALRGDNPIPQWYLAVAEDEIIGGMGVIENDFHERKDLAPNVCAVFVEEEYRGQGIAGEMLHFVCRDMQSHHINTLYLVTDHESFYERYGWHFLGMVRSDGADEQSRIYVHTAT</sequence>
<dbReference type="InterPro" id="IPR000182">
    <property type="entry name" value="GNAT_dom"/>
</dbReference>
<comment type="caution">
    <text evidence="2">The sequence shown here is derived from an EMBL/GenBank/DDBJ whole genome shotgun (WGS) entry which is preliminary data.</text>
</comment>
<dbReference type="AlphaFoldDB" id="N9V670"/>
<name>N9V670_9GAMM</name>
<feature type="domain" description="N-acetyltransferase" evidence="1">
    <location>
        <begin position="7"/>
        <end position="153"/>
    </location>
</feature>
<keyword evidence="3" id="KW-1185">Reference proteome</keyword>
<evidence type="ECO:0000313" key="3">
    <source>
        <dbReference type="Proteomes" id="UP000023775"/>
    </source>
</evidence>
<organism evidence="2 3">
    <name type="scientific">Aeromonas diversa CDC 2478-85</name>
    <dbReference type="NCBI Taxonomy" id="1268237"/>
    <lineage>
        <taxon>Bacteria</taxon>
        <taxon>Pseudomonadati</taxon>
        <taxon>Pseudomonadota</taxon>
        <taxon>Gammaproteobacteria</taxon>
        <taxon>Aeromonadales</taxon>
        <taxon>Aeromonadaceae</taxon>
        <taxon>Aeromonas</taxon>
    </lineage>
</organism>
<accession>N9V670</accession>
<dbReference type="Proteomes" id="UP000023775">
    <property type="component" value="Unassembled WGS sequence"/>
</dbReference>
<proteinExistence type="predicted"/>